<dbReference type="EMBL" id="MGAD01000029">
    <property type="protein sequence ID" value="OGK38192.1"/>
    <property type="molecule type" value="Genomic_DNA"/>
</dbReference>
<dbReference type="Gene3D" id="6.10.250.2650">
    <property type="match status" value="1"/>
</dbReference>
<sequence length="183" mass="21314">MLDSNSPLKTFLPEDQLALINQSFMLLHNANSDKTHKYDDYSFTVFPIAKAYEGFLKMIFLQSGYISRADFLSKYFRIGKVMSPNLRKRLGNNSIYEKICRSVGCELSDMIWKAWKRGRNQVFHYFPNNVQAITLQEAEDIINTMVKTMETVVEELRLQSVKKRLANLTMNEAKRLLEEKDAL</sequence>
<reference evidence="1 2" key="1">
    <citation type="journal article" date="2016" name="Nat. Commun.">
        <title>Thousands of microbial genomes shed light on interconnected biogeochemical processes in an aquifer system.</title>
        <authorList>
            <person name="Anantharaman K."/>
            <person name="Brown C.T."/>
            <person name="Hug L.A."/>
            <person name="Sharon I."/>
            <person name="Castelle C.J."/>
            <person name="Probst A.J."/>
            <person name="Thomas B.C."/>
            <person name="Singh A."/>
            <person name="Wilkins M.J."/>
            <person name="Karaoz U."/>
            <person name="Brodie E.L."/>
            <person name="Williams K.H."/>
            <person name="Hubbard S.S."/>
            <person name="Banfield J.F."/>
        </authorList>
    </citation>
    <scope>NUCLEOTIDE SEQUENCE [LARGE SCALE GENOMIC DNA]</scope>
</reference>
<evidence type="ECO:0000313" key="2">
    <source>
        <dbReference type="Proteomes" id="UP000178076"/>
    </source>
</evidence>
<comment type="caution">
    <text evidence="1">The sequence shown here is derived from an EMBL/GenBank/DDBJ whole genome shotgun (WGS) entry which is preliminary data.</text>
</comment>
<dbReference type="AlphaFoldDB" id="A0A1F7I4K0"/>
<evidence type="ECO:0000313" key="1">
    <source>
        <dbReference type="EMBL" id="OGK38192.1"/>
    </source>
</evidence>
<organism evidence="1 2">
    <name type="scientific">Candidatus Roizmanbacteria bacterium RIFCSPHIGHO2_12_FULL_42_10</name>
    <dbReference type="NCBI Taxonomy" id="1802053"/>
    <lineage>
        <taxon>Bacteria</taxon>
        <taxon>Candidatus Roizmaniibacteriota</taxon>
    </lineage>
</organism>
<gene>
    <name evidence="1" type="ORF">A3F32_00420</name>
</gene>
<accession>A0A1F7I4K0</accession>
<dbReference type="Proteomes" id="UP000178076">
    <property type="component" value="Unassembled WGS sequence"/>
</dbReference>
<proteinExistence type="predicted"/>
<protein>
    <recommendedName>
        <fullName evidence="3">Bacterial toxin RNase RnlA/LsoA DBD domain-containing protein</fullName>
    </recommendedName>
</protein>
<name>A0A1F7I4K0_9BACT</name>
<evidence type="ECO:0008006" key="3">
    <source>
        <dbReference type="Google" id="ProtNLM"/>
    </source>
</evidence>